<dbReference type="Proteomes" id="UP001295444">
    <property type="component" value="Chromosome 06"/>
</dbReference>
<organism evidence="2 3">
    <name type="scientific">Pelobates cultripes</name>
    <name type="common">Western spadefoot toad</name>
    <dbReference type="NCBI Taxonomy" id="61616"/>
    <lineage>
        <taxon>Eukaryota</taxon>
        <taxon>Metazoa</taxon>
        <taxon>Chordata</taxon>
        <taxon>Craniata</taxon>
        <taxon>Vertebrata</taxon>
        <taxon>Euteleostomi</taxon>
        <taxon>Amphibia</taxon>
        <taxon>Batrachia</taxon>
        <taxon>Anura</taxon>
        <taxon>Pelobatoidea</taxon>
        <taxon>Pelobatidae</taxon>
        <taxon>Pelobates</taxon>
    </lineage>
</organism>
<evidence type="ECO:0000313" key="3">
    <source>
        <dbReference type="Proteomes" id="UP001295444"/>
    </source>
</evidence>
<reference evidence="2" key="1">
    <citation type="submission" date="2022-03" db="EMBL/GenBank/DDBJ databases">
        <authorList>
            <person name="Alioto T."/>
            <person name="Alioto T."/>
            <person name="Gomez Garrido J."/>
        </authorList>
    </citation>
    <scope>NUCLEOTIDE SEQUENCE</scope>
</reference>
<dbReference type="EMBL" id="OW240917">
    <property type="protein sequence ID" value="CAH2302046.1"/>
    <property type="molecule type" value="Genomic_DNA"/>
</dbReference>
<feature type="region of interest" description="Disordered" evidence="1">
    <location>
        <begin position="1"/>
        <end position="75"/>
    </location>
</feature>
<accession>A0AAD1SMH8</accession>
<dbReference type="AlphaFoldDB" id="A0AAD1SMH8"/>
<evidence type="ECO:0000256" key="1">
    <source>
        <dbReference type="SAM" id="MobiDB-lite"/>
    </source>
</evidence>
<gene>
    <name evidence="2" type="ORF">PECUL_23A037994</name>
</gene>
<name>A0AAD1SMH8_PELCU</name>
<feature type="compositionally biased region" description="Basic and acidic residues" evidence="1">
    <location>
        <begin position="1"/>
        <end position="14"/>
    </location>
</feature>
<feature type="compositionally biased region" description="Polar residues" evidence="1">
    <location>
        <begin position="15"/>
        <end position="49"/>
    </location>
</feature>
<protein>
    <submittedName>
        <fullName evidence="2">Uncharacterized protein</fullName>
    </submittedName>
</protein>
<proteinExistence type="predicted"/>
<sequence>MPESGRKTTVKEPDCNSSATGETDSHPQASTGRPAQAVSDQRGQLNNGQPIADHTQIAHQHPSTNASKRARQLGPYTQEEGWQKYYSDNRVIVPGIQARLPGRA</sequence>
<feature type="compositionally biased region" description="Polar residues" evidence="1">
    <location>
        <begin position="57"/>
        <end position="67"/>
    </location>
</feature>
<evidence type="ECO:0000313" key="2">
    <source>
        <dbReference type="EMBL" id="CAH2302046.1"/>
    </source>
</evidence>
<keyword evidence="3" id="KW-1185">Reference proteome</keyword>